<dbReference type="InterPro" id="IPR009057">
    <property type="entry name" value="Homeodomain-like_sf"/>
</dbReference>
<evidence type="ECO:0000313" key="3">
    <source>
        <dbReference type="Proteomes" id="UP000559256"/>
    </source>
</evidence>
<gene>
    <name evidence="2" type="ORF">D9758_002482</name>
</gene>
<dbReference type="OrthoDB" id="2646043at2759"/>
<proteinExistence type="predicted"/>
<accession>A0A8H5LU76</accession>
<name>A0A8H5LU76_9AGAR</name>
<feature type="compositionally biased region" description="Low complexity" evidence="1">
    <location>
        <begin position="212"/>
        <end position="223"/>
    </location>
</feature>
<reference evidence="2 3" key="1">
    <citation type="journal article" date="2020" name="ISME J.">
        <title>Uncovering the hidden diversity of litter-decomposition mechanisms in mushroom-forming fungi.</title>
        <authorList>
            <person name="Floudas D."/>
            <person name="Bentzer J."/>
            <person name="Ahren D."/>
            <person name="Johansson T."/>
            <person name="Persson P."/>
            <person name="Tunlid A."/>
        </authorList>
    </citation>
    <scope>NUCLEOTIDE SEQUENCE [LARGE SCALE GENOMIC DNA]</scope>
    <source>
        <strain evidence="2 3">CBS 291.85</strain>
    </source>
</reference>
<evidence type="ECO:0008006" key="4">
    <source>
        <dbReference type="Google" id="ProtNLM"/>
    </source>
</evidence>
<organism evidence="2 3">
    <name type="scientific">Tetrapyrgos nigripes</name>
    <dbReference type="NCBI Taxonomy" id="182062"/>
    <lineage>
        <taxon>Eukaryota</taxon>
        <taxon>Fungi</taxon>
        <taxon>Dikarya</taxon>
        <taxon>Basidiomycota</taxon>
        <taxon>Agaricomycotina</taxon>
        <taxon>Agaricomycetes</taxon>
        <taxon>Agaricomycetidae</taxon>
        <taxon>Agaricales</taxon>
        <taxon>Marasmiineae</taxon>
        <taxon>Marasmiaceae</taxon>
        <taxon>Tetrapyrgos</taxon>
    </lineage>
</organism>
<feature type="region of interest" description="Disordered" evidence="1">
    <location>
        <begin position="251"/>
        <end position="273"/>
    </location>
</feature>
<dbReference type="AlphaFoldDB" id="A0A8H5LU76"/>
<dbReference type="EMBL" id="JAACJM010000013">
    <property type="protein sequence ID" value="KAF5369579.1"/>
    <property type="molecule type" value="Genomic_DNA"/>
</dbReference>
<evidence type="ECO:0000313" key="2">
    <source>
        <dbReference type="EMBL" id="KAF5369579.1"/>
    </source>
</evidence>
<protein>
    <recommendedName>
        <fullName evidence="4">Homeobox domain-containing protein</fullName>
    </recommendedName>
</protein>
<feature type="region of interest" description="Disordered" evidence="1">
    <location>
        <begin position="192"/>
        <end position="233"/>
    </location>
</feature>
<dbReference type="Proteomes" id="UP000559256">
    <property type="component" value="Unassembled WGS sequence"/>
</dbReference>
<evidence type="ECO:0000256" key="1">
    <source>
        <dbReference type="SAM" id="MobiDB-lite"/>
    </source>
</evidence>
<feature type="region of interest" description="Disordered" evidence="1">
    <location>
        <begin position="166"/>
        <end position="185"/>
    </location>
</feature>
<comment type="caution">
    <text evidence="2">The sequence shown here is derived from an EMBL/GenBank/DDBJ whole genome shotgun (WGS) entry which is preliminary data.</text>
</comment>
<sequence length="344" mass="38525">MRASELCKVFTIALFTEKQLRSNELPDAVDQGNFKPTFQQKRQILARIQVLPGCEEYKMANLEQWFRIRREKHEKTDQANDLEGQAISPPYPSIPPKKMQALETMYQTHPYPSQEMIFAWATLTEAPLEDIEKWVKDKQAALSRPHDAVHQPVPRPPPMIQKNVATHASSNAPSPAIQSSLKSEVSSPVIHSASASVPSHSFHPSAGRPAMSPSDYYPSPCDSTTSMSPNLRPASFPHNYGHFAENGPAMPSGRVYPPLRSSETATPRMCTPPPEVAVTRREELLFAIHSAFGMNDKPMDKLPGTAQEFHEQFSLYEEIFGDFLTKVESGELASWGLRRDMVPM</sequence>
<feature type="region of interest" description="Disordered" evidence="1">
    <location>
        <begin position="142"/>
        <end position="161"/>
    </location>
</feature>
<keyword evidence="3" id="KW-1185">Reference proteome</keyword>
<dbReference type="SUPFAM" id="SSF46689">
    <property type="entry name" value="Homeodomain-like"/>
    <property type="match status" value="1"/>
</dbReference>